<dbReference type="InterPro" id="IPR011517">
    <property type="entry name" value="RNA_pol_sigma70_ECF-like"/>
</dbReference>
<keyword evidence="3" id="KW-0731">Sigma factor</keyword>
<feature type="domain" description="RNA polymerase sigma-70 ECF-like HTH" evidence="5">
    <location>
        <begin position="45"/>
        <end position="223"/>
    </location>
</feature>
<dbReference type="InterPro" id="IPR053812">
    <property type="entry name" value="HTH_Sigma70_ECF-like"/>
</dbReference>
<comment type="caution">
    <text evidence="6">The sequence shown here is derived from an EMBL/GenBank/DDBJ whole genome shotgun (WGS) entry which is preliminary data.</text>
</comment>
<evidence type="ECO:0000256" key="4">
    <source>
        <dbReference type="ARBA" id="ARBA00023163"/>
    </source>
</evidence>
<organism evidence="6 7">
    <name type="scientific">Rhodanobacter denitrificans</name>
    <dbReference type="NCBI Taxonomy" id="666685"/>
    <lineage>
        <taxon>Bacteria</taxon>
        <taxon>Pseudomonadati</taxon>
        <taxon>Pseudomonadota</taxon>
        <taxon>Gammaproteobacteria</taxon>
        <taxon>Lysobacterales</taxon>
        <taxon>Rhodanobacteraceae</taxon>
        <taxon>Rhodanobacter</taxon>
    </lineage>
</organism>
<reference evidence="6 7" key="1">
    <citation type="submission" date="2017-08" db="EMBL/GenBank/DDBJ databases">
        <title>Infants hospitalized years apart are colonized by the same room-sourced microbial strains.</title>
        <authorList>
            <person name="Brooks B."/>
            <person name="Olm M.R."/>
            <person name="Firek B.A."/>
            <person name="Baker R."/>
            <person name="Thomas B.C."/>
            <person name="Morowitz M.J."/>
            <person name="Banfield J.F."/>
        </authorList>
    </citation>
    <scope>NUCLEOTIDE SEQUENCE [LARGE SCALE GENOMIC DNA]</scope>
    <source>
        <strain evidence="6">S2_005_003_R2_42</strain>
    </source>
</reference>
<evidence type="ECO:0000256" key="2">
    <source>
        <dbReference type="ARBA" id="ARBA00023015"/>
    </source>
</evidence>
<dbReference type="EMBL" id="QFPO01000017">
    <property type="protein sequence ID" value="PZQ11195.1"/>
    <property type="molecule type" value="Genomic_DNA"/>
</dbReference>
<dbReference type="InterPro" id="IPR036388">
    <property type="entry name" value="WH-like_DNA-bd_sf"/>
</dbReference>
<keyword evidence="2" id="KW-0805">Transcription regulation</keyword>
<dbReference type="Gene3D" id="1.10.1740.10">
    <property type="match status" value="1"/>
</dbReference>
<evidence type="ECO:0000259" key="5">
    <source>
        <dbReference type="Pfam" id="PF07638"/>
    </source>
</evidence>
<accession>A0A2W5K7W4</accession>
<sequence>MSAVLAIPIGAAPPRPGGILRPAEAGEWDAMSAHEVDPAVARAMDDLLARARAGDPSALDELLPLVYADLRGMAARIMGRWRGQDTLQPTALVHDVFLRLVEAKEPVRLDDAAHFFGLASRIMRQLLVDRARRSGTDKRGVGWTRVDFEEALNCPELSSSETTLTVDKALDALADVDTRLAAIVELRFFAGLSVPAVASILGLDKRTVYRDWALAKIWLRERLEP</sequence>
<dbReference type="Pfam" id="PF07638">
    <property type="entry name" value="Sigma70_ECF"/>
    <property type="match status" value="1"/>
</dbReference>
<dbReference type="Proteomes" id="UP000249046">
    <property type="component" value="Unassembled WGS sequence"/>
</dbReference>
<keyword evidence="4" id="KW-0804">Transcription</keyword>
<dbReference type="GO" id="GO:0016987">
    <property type="term" value="F:sigma factor activity"/>
    <property type="evidence" value="ECO:0007669"/>
    <property type="project" value="UniProtKB-KW"/>
</dbReference>
<dbReference type="PANTHER" id="PTHR43133">
    <property type="entry name" value="RNA POLYMERASE ECF-TYPE SIGMA FACTO"/>
    <property type="match status" value="1"/>
</dbReference>
<name>A0A2W5K7W4_9GAMM</name>
<dbReference type="GO" id="GO:0006352">
    <property type="term" value="P:DNA-templated transcription initiation"/>
    <property type="evidence" value="ECO:0007669"/>
    <property type="project" value="InterPro"/>
</dbReference>
<dbReference type="InterPro" id="IPR013325">
    <property type="entry name" value="RNA_pol_sigma_r2"/>
</dbReference>
<gene>
    <name evidence="6" type="ORF">DI564_14915</name>
</gene>
<dbReference type="NCBIfam" id="TIGR02999">
    <property type="entry name" value="Sig-70_X6"/>
    <property type="match status" value="1"/>
</dbReference>
<protein>
    <submittedName>
        <fullName evidence="6">RNA polymerase subunit sigma</fullName>
    </submittedName>
</protein>
<dbReference type="AlphaFoldDB" id="A0A2W5K7W4"/>
<dbReference type="Gene3D" id="1.10.10.10">
    <property type="entry name" value="Winged helix-like DNA-binding domain superfamily/Winged helix DNA-binding domain"/>
    <property type="match status" value="1"/>
</dbReference>
<dbReference type="NCBIfam" id="TIGR02937">
    <property type="entry name" value="sigma70-ECF"/>
    <property type="match status" value="1"/>
</dbReference>
<dbReference type="InterPro" id="IPR014284">
    <property type="entry name" value="RNA_pol_sigma-70_dom"/>
</dbReference>
<proteinExistence type="inferred from homology"/>
<comment type="similarity">
    <text evidence="1">Belongs to the sigma-70 factor family. ECF subfamily.</text>
</comment>
<dbReference type="SUPFAM" id="SSF88946">
    <property type="entry name" value="Sigma2 domain of RNA polymerase sigma factors"/>
    <property type="match status" value="1"/>
</dbReference>
<evidence type="ECO:0000256" key="1">
    <source>
        <dbReference type="ARBA" id="ARBA00010641"/>
    </source>
</evidence>
<dbReference type="PANTHER" id="PTHR43133:SF39">
    <property type="entry name" value="SIMILAR TO RNA POLYMERASE SIGMA-E FACTOR"/>
    <property type="match status" value="1"/>
</dbReference>
<evidence type="ECO:0000256" key="3">
    <source>
        <dbReference type="ARBA" id="ARBA00023082"/>
    </source>
</evidence>
<dbReference type="SUPFAM" id="SSF88659">
    <property type="entry name" value="Sigma3 and sigma4 domains of RNA polymerase sigma factors"/>
    <property type="match status" value="1"/>
</dbReference>
<evidence type="ECO:0000313" key="6">
    <source>
        <dbReference type="EMBL" id="PZQ11195.1"/>
    </source>
</evidence>
<dbReference type="InterPro" id="IPR013324">
    <property type="entry name" value="RNA_pol_sigma_r3/r4-like"/>
</dbReference>
<dbReference type="InterPro" id="IPR039425">
    <property type="entry name" value="RNA_pol_sigma-70-like"/>
</dbReference>
<evidence type="ECO:0000313" key="7">
    <source>
        <dbReference type="Proteomes" id="UP000249046"/>
    </source>
</evidence>